<evidence type="ECO:0000313" key="3">
    <source>
        <dbReference type="Proteomes" id="UP000282311"/>
    </source>
</evidence>
<dbReference type="SUPFAM" id="SSF53850">
    <property type="entry name" value="Periplasmic binding protein-like II"/>
    <property type="match status" value="1"/>
</dbReference>
<dbReference type="Proteomes" id="UP000282311">
    <property type="component" value="Unassembled WGS sequence"/>
</dbReference>
<dbReference type="Gene3D" id="3.40.190.10">
    <property type="entry name" value="Periplasmic binding protein-like II"/>
    <property type="match status" value="2"/>
</dbReference>
<gene>
    <name evidence="2" type="ORF">D7M11_20300</name>
</gene>
<dbReference type="InterPro" id="IPR036388">
    <property type="entry name" value="WH-like_DNA-bd_sf"/>
</dbReference>
<dbReference type="InterPro" id="IPR009061">
    <property type="entry name" value="DNA-bd_dom_put_sf"/>
</dbReference>
<dbReference type="Gene3D" id="1.10.10.10">
    <property type="entry name" value="Winged helix-like DNA-binding domain superfamily/Winged helix DNA-binding domain"/>
    <property type="match status" value="1"/>
</dbReference>
<proteinExistence type="predicted"/>
<dbReference type="Pfam" id="PF12728">
    <property type="entry name" value="HTH_17"/>
    <property type="match status" value="1"/>
</dbReference>
<dbReference type="OrthoDB" id="2579918at2"/>
<dbReference type="NCBIfam" id="TIGR01764">
    <property type="entry name" value="excise"/>
    <property type="match status" value="1"/>
</dbReference>
<reference evidence="2 3" key="1">
    <citation type="journal article" date="2007" name="Int. J. Syst. Evol. Microbiol.">
        <title>Paenibacillus ginsengarvi sp. nov., isolated from soil from ginseng cultivation.</title>
        <authorList>
            <person name="Yoon M.H."/>
            <person name="Ten L.N."/>
            <person name="Im W.T."/>
        </authorList>
    </citation>
    <scope>NUCLEOTIDE SEQUENCE [LARGE SCALE GENOMIC DNA]</scope>
    <source>
        <strain evidence="2 3">KCTC 13059</strain>
    </source>
</reference>
<dbReference type="InterPro" id="IPR041657">
    <property type="entry name" value="HTH_17"/>
</dbReference>
<protein>
    <submittedName>
        <fullName evidence="2">Helix-turn-helix domain-containing protein</fullName>
    </submittedName>
</protein>
<accession>A0A3B0C931</accession>
<comment type="caution">
    <text evidence="2">The sequence shown here is derived from an EMBL/GenBank/DDBJ whole genome shotgun (WGS) entry which is preliminary data.</text>
</comment>
<dbReference type="GO" id="GO:0003677">
    <property type="term" value="F:DNA binding"/>
    <property type="evidence" value="ECO:0007669"/>
    <property type="project" value="InterPro"/>
</dbReference>
<organism evidence="2 3">
    <name type="scientific">Paenibacillus ginsengarvi</name>
    <dbReference type="NCBI Taxonomy" id="400777"/>
    <lineage>
        <taxon>Bacteria</taxon>
        <taxon>Bacillati</taxon>
        <taxon>Bacillota</taxon>
        <taxon>Bacilli</taxon>
        <taxon>Bacillales</taxon>
        <taxon>Paenibacillaceae</taxon>
        <taxon>Paenibacillus</taxon>
    </lineage>
</organism>
<dbReference type="AlphaFoldDB" id="A0A3B0C931"/>
<feature type="domain" description="Helix-turn-helix" evidence="1">
    <location>
        <begin position="8"/>
        <end position="56"/>
    </location>
</feature>
<sequence length="394" mass="44981">MLKDQLHYMSIQEVMEHLDVSRSTIDRWRKHKRLPSIKIGKEIYFDKYEVQRWYREMVRTPRTLAETASEPVLTIGYTAVSTHMWSPIVMKTFGLLDKELARIRPHDRIDVRWHRAKDGMELVKGLLAGHIHIATFGDYAFSVSQLLGRMMPDFHPVLLAGAGKSPPGSGFAFVVPRGVDLEHPSELATLPLATTTRTNSEYRLRKMLESYQLPELNIVHRSIEDSLESLRQGRLGATMMWEPYLSIARHERIGEPIFERELGSAFFAGVAAEKGWVRDHEDITVAYLKAHLHASRLFREQPQLAAPAVCKETGLPLEAVLRSIANIRWDAALYKKDLKLIEHVDPVFPLSTHLPAAETDIAYSIHYLRIAAQELKLPVPPAAPIEGEWQRHML</sequence>
<dbReference type="PANTHER" id="PTHR30024">
    <property type="entry name" value="ALIPHATIC SULFONATES-BINDING PROTEIN-RELATED"/>
    <property type="match status" value="1"/>
</dbReference>
<dbReference type="EMBL" id="RBAH01000015">
    <property type="protein sequence ID" value="RKN80487.1"/>
    <property type="molecule type" value="Genomic_DNA"/>
</dbReference>
<name>A0A3B0C931_9BACL</name>
<evidence type="ECO:0000259" key="1">
    <source>
        <dbReference type="Pfam" id="PF12728"/>
    </source>
</evidence>
<dbReference type="RefSeq" id="WP_120749075.1">
    <property type="nucleotide sequence ID" value="NZ_RBAH01000015.1"/>
</dbReference>
<dbReference type="SUPFAM" id="SSF46955">
    <property type="entry name" value="Putative DNA-binding domain"/>
    <property type="match status" value="1"/>
</dbReference>
<evidence type="ECO:0000313" key="2">
    <source>
        <dbReference type="EMBL" id="RKN80487.1"/>
    </source>
</evidence>
<dbReference type="PANTHER" id="PTHR30024:SF45">
    <property type="entry name" value="ABC TRANSPORTER SUBSTRATE-BINDING PROTEIN"/>
    <property type="match status" value="1"/>
</dbReference>
<keyword evidence="3" id="KW-1185">Reference proteome</keyword>
<dbReference type="InterPro" id="IPR010093">
    <property type="entry name" value="SinI_DNA-bd"/>
</dbReference>